<proteinExistence type="inferred from homology"/>
<keyword evidence="4 7" id="KW-1133">Transmembrane helix</keyword>
<evidence type="ECO:0000313" key="9">
    <source>
        <dbReference type="Proteomes" id="UP001322138"/>
    </source>
</evidence>
<evidence type="ECO:0000256" key="5">
    <source>
        <dbReference type="ARBA" id="ARBA00023136"/>
    </source>
</evidence>
<feature type="transmembrane region" description="Helical" evidence="7">
    <location>
        <begin position="98"/>
        <end position="115"/>
    </location>
</feature>
<dbReference type="Proteomes" id="UP001322138">
    <property type="component" value="Unassembled WGS sequence"/>
</dbReference>
<sequence length="491" mass="54856">MAHAMRAIGRLRAVRSSGALSISPSAIRAFSLAAHNRASHPAFTSPASSTPLRPGTRLLQHKLNSQPQTRSFSLINAFDTAIYNAQEYLLFLHTSLNIPWYLTIPLFAISLNMVLRLPTRLYVQSTFHRQAKLRHLSEIFAVQEVQRQTAQQKGKASKMDHLLQKLPVLHTKANNKFRKRWKLQPWRIIAAQLVTFPVWLLGIEAIRWQSTATGGLLGSILNWFREKPVTAKAADPVELANSAIKPTLPPPHLDNSLTEAISSYAQDIATTTATTTTTTATTTQPAMEGILWIPDFALSDPYHILPLTLSAVLVANAIPKDKTKLARMFGKAPVVNPDEKLTGKEEFRRRLMLTGARLNFWFSVLVGPLTIGLPAAMHLYWITSSLGNWMAKRLFDLVWPVEKPKELMRMRLEPYFIYPMPVEKKRKPVVEVVKTAETTTRPPVVTSKRAATATTVVKNDAEVPPQTKPAPARPVSRFSAVRGVKKEEKGK</sequence>
<comment type="caution">
    <text evidence="8">The sequence shown here is derived from an EMBL/GenBank/DDBJ whole genome shotgun (WGS) entry which is preliminary data.</text>
</comment>
<dbReference type="EMBL" id="JAFFGZ010000005">
    <property type="protein sequence ID" value="KAK4644923.1"/>
    <property type="molecule type" value="Genomic_DNA"/>
</dbReference>
<dbReference type="PANTHER" id="PTHR12428">
    <property type="entry name" value="OXA1"/>
    <property type="match status" value="1"/>
</dbReference>
<feature type="region of interest" description="Disordered" evidence="6">
    <location>
        <begin position="457"/>
        <end position="491"/>
    </location>
</feature>
<comment type="subcellular location">
    <subcellularLocation>
        <location evidence="1">Membrane</location>
        <topology evidence="1">Multi-pass membrane protein</topology>
    </subcellularLocation>
</comment>
<evidence type="ECO:0000256" key="2">
    <source>
        <dbReference type="ARBA" id="ARBA00009877"/>
    </source>
</evidence>
<evidence type="ECO:0000256" key="6">
    <source>
        <dbReference type="SAM" id="MobiDB-lite"/>
    </source>
</evidence>
<evidence type="ECO:0000256" key="1">
    <source>
        <dbReference type="ARBA" id="ARBA00004141"/>
    </source>
</evidence>
<keyword evidence="5 7" id="KW-0472">Membrane</keyword>
<gene>
    <name evidence="8" type="ORF">QC761_309220</name>
</gene>
<dbReference type="InterPro" id="IPR001708">
    <property type="entry name" value="YidC/ALB3/OXA1/COX18"/>
</dbReference>
<keyword evidence="3 7" id="KW-0812">Transmembrane</keyword>
<keyword evidence="9" id="KW-1185">Reference proteome</keyword>
<dbReference type="GeneID" id="87897551"/>
<evidence type="ECO:0000256" key="4">
    <source>
        <dbReference type="ARBA" id="ARBA00022989"/>
    </source>
</evidence>
<comment type="similarity">
    <text evidence="2">Belongs to the OXA1/ALB3/YidC family.</text>
</comment>
<accession>A0ABR0FNA5</accession>
<reference evidence="8 9" key="1">
    <citation type="journal article" date="2023" name="bioRxiv">
        <title>High-quality genome assemblies of four members of thePodospora anserinaspecies complex.</title>
        <authorList>
            <person name="Ament-Velasquez S.L."/>
            <person name="Vogan A.A."/>
            <person name="Wallerman O."/>
            <person name="Hartmann F."/>
            <person name="Gautier V."/>
            <person name="Silar P."/>
            <person name="Giraud T."/>
            <person name="Johannesson H."/>
        </authorList>
    </citation>
    <scope>NUCLEOTIDE SEQUENCE [LARGE SCALE GENOMIC DNA]</scope>
    <source>
        <strain evidence="8 9">CBS 112042</strain>
    </source>
</reference>
<evidence type="ECO:0000256" key="7">
    <source>
        <dbReference type="SAM" id="Phobius"/>
    </source>
</evidence>
<protein>
    <submittedName>
        <fullName evidence="8">Uncharacterized protein</fullName>
    </submittedName>
</protein>
<dbReference type="PANTHER" id="PTHR12428:SF65">
    <property type="entry name" value="CYTOCHROME C OXIDASE ASSEMBLY PROTEIN COX18, MITOCHONDRIAL"/>
    <property type="match status" value="1"/>
</dbReference>
<organism evidence="8 9">
    <name type="scientific">Podospora bellae-mahoneyi</name>
    <dbReference type="NCBI Taxonomy" id="2093777"/>
    <lineage>
        <taxon>Eukaryota</taxon>
        <taxon>Fungi</taxon>
        <taxon>Dikarya</taxon>
        <taxon>Ascomycota</taxon>
        <taxon>Pezizomycotina</taxon>
        <taxon>Sordariomycetes</taxon>
        <taxon>Sordariomycetidae</taxon>
        <taxon>Sordariales</taxon>
        <taxon>Podosporaceae</taxon>
        <taxon>Podospora</taxon>
    </lineage>
</organism>
<dbReference type="RefSeq" id="XP_062733899.1">
    <property type="nucleotide sequence ID" value="XM_062878069.1"/>
</dbReference>
<feature type="transmembrane region" description="Helical" evidence="7">
    <location>
        <begin position="358"/>
        <end position="381"/>
    </location>
</feature>
<evidence type="ECO:0000256" key="3">
    <source>
        <dbReference type="ARBA" id="ARBA00022692"/>
    </source>
</evidence>
<name>A0ABR0FNA5_9PEZI</name>
<evidence type="ECO:0000313" key="8">
    <source>
        <dbReference type="EMBL" id="KAK4644923.1"/>
    </source>
</evidence>